<keyword evidence="4" id="KW-1185">Reference proteome</keyword>
<dbReference type="PANTHER" id="PTHR13078:SF56">
    <property type="entry name" value="PEROXISOMAL MULTIFUNCTIONAL ENZYME TYPE 2"/>
    <property type="match status" value="1"/>
</dbReference>
<dbReference type="RefSeq" id="WP_168034093.1">
    <property type="nucleotide sequence ID" value="NZ_JAAVNE010000043.1"/>
</dbReference>
<organism evidence="3 4">
    <name type="scientific">Falsiroseomonas selenitidurans</name>
    <dbReference type="NCBI Taxonomy" id="2716335"/>
    <lineage>
        <taxon>Bacteria</taxon>
        <taxon>Pseudomonadati</taxon>
        <taxon>Pseudomonadota</taxon>
        <taxon>Alphaproteobacteria</taxon>
        <taxon>Acetobacterales</taxon>
        <taxon>Roseomonadaceae</taxon>
        <taxon>Falsiroseomonas</taxon>
    </lineage>
</organism>
<reference evidence="3 4" key="1">
    <citation type="submission" date="2020-03" db="EMBL/GenBank/DDBJ databases">
        <title>Roseomonas selenitidurans sp. nov. isolated from urban soil.</title>
        <authorList>
            <person name="Liu H."/>
        </authorList>
    </citation>
    <scope>NUCLEOTIDE SEQUENCE [LARGE SCALE GENOMIC DNA]</scope>
    <source>
        <strain evidence="3 4">BU-1</strain>
    </source>
</reference>
<dbReference type="Gene3D" id="3.10.129.10">
    <property type="entry name" value="Hotdog Thioesterase"/>
    <property type="match status" value="1"/>
</dbReference>
<evidence type="ECO:0000259" key="2">
    <source>
        <dbReference type="Pfam" id="PF22622"/>
    </source>
</evidence>
<protein>
    <submittedName>
        <fullName evidence="3">3-alpha,7-alpha, 12-alpha-trihydroxy-5-beta-cholest-24-enoyl-CoA hydratase</fullName>
    </submittedName>
</protein>
<feature type="domain" description="MaoC-like" evidence="1">
    <location>
        <begin position="163"/>
        <end position="278"/>
    </location>
</feature>
<accession>A0ABX1E902</accession>
<evidence type="ECO:0000259" key="1">
    <source>
        <dbReference type="Pfam" id="PF01575"/>
    </source>
</evidence>
<dbReference type="Pfam" id="PF22622">
    <property type="entry name" value="MFE-2_hydrat-2_N"/>
    <property type="match status" value="1"/>
</dbReference>
<evidence type="ECO:0000313" key="4">
    <source>
        <dbReference type="Proteomes" id="UP000787635"/>
    </source>
</evidence>
<sequence length="286" mass="30794">MAIIPEKLLHFPIPEIRQELRWQDAALYALSLGLGQDPMDPEALRYVTEGPAMRALPMMAVVLGYPGFWLADPATGVDAVKLVAGEQAVELFAPLPASGTILGKSRVTGLVDRGAGKGALLYTARDILDEATGQKLATVENTTFLRGDGGFGGPDGPVKRLAAEPDSAPDLSMELPTRPEMALLYRLNGDHNPLHSNPALAAKAGFPRPILHGLGTFGVVGRALLASVCDHDPDRFGRMECRFSAPVFPGETIRTEIWRRPDGAAFRARVVERDTVVISHGAFRTR</sequence>
<dbReference type="InterPro" id="IPR002539">
    <property type="entry name" value="MaoC-like_dom"/>
</dbReference>
<name>A0ABX1E902_9PROT</name>
<gene>
    <name evidence="3" type="ORF">HEQ75_21070</name>
</gene>
<dbReference type="EMBL" id="JAAVNE010000043">
    <property type="protein sequence ID" value="NKC33366.1"/>
    <property type="molecule type" value="Genomic_DNA"/>
</dbReference>
<dbReference type="InterPro" id="IPR054357">
    <property type="entry name" value="MFE-2_N"/>
</dbReference>
<evidence type="ECO:0000313" key="3">
    <source>
        <dbReference type="EMBL" id="NKC33366.1"/>
    </source>
</evidence>
<proteinExistence type="predicted"/>
<dbReference type="SUPFAM" id="SSF54637">
    <property type="entry name" value="Thioesterase/thiol ester dehydrase-isomerase"/>
    <property type="match status" value="2"/>
</dbReference>
<dbReference type="InterPro" id="IPR029069">
    <property type="entry name" value="HotDog_dom_sf"/>
</dbReference>
<dbReference type="CDD" id="cd03448">
    <property type="entry name" value="HDE_HSD"/>
    <property type="match status" value="1"/>
</dbReference>
<dbReference type="PANTHER" id="PTHR13078">
    <property type="entry name" value="PEROXISOMAL MULTIFUNCTIONAL ENZYME TYPE 2-RELATED"/>
    <property type="match status" value="1"/>
</dbReference>
<dbReference type="Proteomes" id="UP000787635">
    <property type="component" value="Unassembled WGS sequence"/>
</dbReference>
<comment type="caution">
    <text evidence="3">The sequence shown here is derived from an EMBL/GenBank/DDBJ whole genome shotgun (WGS) entry which is preliminary data.</text>
</comment>
<dbReference type="Pfam" id="PF01575">
    <property type="entry name" value="MaoC_dehydratas"/>
    <property type="match status" value="1"/>
</dbReference>
<feature type="domain" description="Peroxisomal multifunctional enzyme type 2-like N-terminal" evidence="2">
    <location>
        <begin position="23"/>
        <end position="147"/>
    </location>
</feature>